<accession>A0ABU8YXV9</accession>
<reference evidence="2 3" key="1">
    <citation type="journal article" date="2020" name="Harmful Algae">
        <title>Molecular and morphological characterization of a novel dihydroanatoxin-a producing Microcoleus species (cyanobacteria) from the Russian River, California, USA.</title>
        <authorList>
            <person name="Conklin K.Y."/>
            <person name="Stancheva R."/>
            <person name="Otten T.G."/>
            <person name="Fadness R."/>
            <person name="Boyer G.L."/>
            <person name="Read B."/>
            <person name="Zhang X."/>
            <person name="Sheath R.G."/>
        </authorList>
    </citation>
    <scope>NUCLEOTIDE SEQUENCE [LARGE SCALE GENOMIC DNA]</scope>
    <source>
        <strain evidence="2 3">PTRS2</strain>
    </source>
</reference>
<dbReference type="Gene3D" id="1.10.510.10">
    <property type="entry name" value="Transferase(Phosphotransferase) domain 1"/>
    <property type="match status" value="1"/>
</dbReference>
<dbReference type="Gene3D" id="1.25.40.620">
    <property type="match status" value="1"/>
</dbReference>
<dbReference type="SUPFAM" id="SSF140869">
    <property type="entry name" value="GUN4-like"/>
    <property type="match status" value="1"/>
</dbReference>
<dbReference type="PROSITE" id="PS50011">
    <property type="entry name" value="PROTEIN_KINASE_DOM"/>
    <property type="match status" value="1"/>
</dbReference>
<dbReference type="InterPro" id="IPR011009">
    <property type="entry name" value="Kinase-like_dom_sf"/>
</dbReference>
<evidence type="ECO:0000259" key="1">
    <source>
        <dbReference type="PROSITE" id="PS50011"/>
    </source>
</evidence>
<dbReference type="InterPro" id="IPR008629">
    <property type="entry name" value="GUN4-like"/>
</dbReference>
<dbReference type="Gene3D" id="1.10.10.1770">
    <property type="entry name" value="Gun4-like"/>
    <property type="match status" value="1"/>
</dbReference>
<dbReference type="CDD" id="cd16383">
    <property type="entry name" value="GUN4"/>
    <property type="match status" value="1"/>
</dbReference>
<gene>
    <name evidence="2" type="ORF">WMG39_30395</name>
</gene>
<name>A0ABU8YXV9_9CYAN</name>
<evidence type="ECO:0000313" key="3">
    <source>
        <dbReference type="Proteomes" id="UP001384579"/>
    </source>
</evidence>
<feature type="non-terminal residue" evidence="2">
    <location>
        <position position="1"/>
    </location>
</feature>
<organism evidence="2 3">
    <name type="scientific">Microcoleus anatoxicus PTRS2</name>
    <dbReference type="NCBI Taxonomy" id="2705321"/>
    <lineage>
        <taxon>Bacteria</taxon>
        <taxon>Bacillati</taxon>
        <taxon>Cyanobacteriota</taxon>
        <taxon>Cyanophyceae</taxon>
        <taxon>Oscillatoriophycideae</taxon>
        <taxon>Oscillatoriales</taxon>
        <taxon>Microcoleaceae</taxon>
        <taxon>Microcoleus</taxon>
        <taxon>Microcoleus anatoxicus</taxon>
    </lineage>
</organism>
<dbReference type="SUPFAM" id="SSF56112">
    <property type="entry name" value="Protein kinase-like (PK-like)"/>
    <property type="match status" value="1"/>
</dbReference>
<proteinExistence type="predicted"/>
<dbReference type="PANTHER" id="PTHR34800:SF1">
    <property type="entry name" value="TETRAPYRROLE-BINDING PROTEIN, CHLOROPLASTIC"/>
    <property type="match status" value="1"/>
</dbReference>
<dbReference type="Pfam" id="PF00069">
    <property type="entry name" value="Pkinase"/>
    <property type="match status" value="1"/>
</dbReference>
<dbReference type="EMBL" id="JBBLXS010000962">
    <property type="protein sequence ID" value="MEK0189125.1"/>
    <property type="molecule type" value="Genomic_DNA"/>
</dbReference>
<feature type="domain" description="Protein kinase" evidence="1">
    <location>
        <begin position="1"/>
        <end position="150"/>
    </location>
</feature>
<feature type="non-terminal residue" evidence="2">
    <location>
        <position position="306"/>
    </location>
</feature>
<dbReference type="Pfam" id="PF05419">
    <property type="entry name" value="GUN4"/>
    <property type="match status" value="1"/>
</dbReference>
<sequence length="306" mass="34023">TEAVAIIRQIGEALSDVHQAGIVHRDAHPGNIMLRPNGQAVLIDFGLASELMPTIISSRHPHNPAFAPWEQHMEGSGKPTVDIYALAASLYYAVTGKPPTASLNRHFRNEVLPPAKNFGVKDWVSLAIEKGMASDPQKRPQSMQDWLSYLREPIPSTVAGVSVQLKSARGVDYTRLRDLLAAGKWKEANWETQVQIMGGKTENYRAMGLMLDLPCPDFHTIDRLWLKYSKGRFGFSVQKSIWERVDANIIDFAHSLGWVDGKRALCYEDVNFTLGAPVGHLPCFKGGFYTSGDTLMIGRAKTYIFL</sequence>
<dbReference type="RefSeq" id="WP_340542409.1">
    <property type="nucleotide sequence ID" value="NZ_JBBLXS010000962.1"/>
</dbReference>
<keyword evidence="3" id="KW-1185">Reference proteome</keyword>
<dbReference type="InterPro" id="IPR000719">
    <property type="entry name" value="Prot_kinase_dom"/>
</dbReference>
<dbReference type="InterPro" id="IPR037215">
    <property type="entry name" value="GUN4-like_sf"/>
</dbReference>
<dbReference type="Proteomes" id="UP001384579">
    <property type="component" value="Unassembled WGS sequence"/>
</dbReference>
<dbReference type="PANTHER" id="PTHR34800">
    <property type="entry name" value="TETRAPYRROLE-BINDING PROTEIN, CHLOROPLASTIC"/>
    <property type="match status" value="1"/>
</dbReference>
<comment type="caution">
    <text evidence="2">The sequence shown here is derived from an EMBL/GenBank/DDBJ whole genome shotgun (WGS) entry which is preliminary data.</text>
</comment>
<protein>
    <submittedName>
        <fullName evidence="2">GUN4 domain-containing protein</fullName>
    </submittedName>
</protein>
<evidence type="ECO:0000313" key="2">
    <source>
        <dbReference type="EMBL" id="MEK0189125.1"/>
    </source>
</evidence>